<feature type="transmembrane region" description="Helical" evidence="6">
    <location>
        <begin position="74"/>
        <end position="94"/>
    </location>
</feature>
<evidence type="ECO:0000256" key="1">
    <source>
        <dbReference type="ARBA" id="ARBA00004141"/>
    </source>
</evidence>
<keyword evidence="9" id="KW-1185">Reference proteome</keyword>
<sequence>MLQRVVLAVMAFLAIVNAYTMRISLSIVITELVVKRNHTKEDIGTAVCEAQDDGLDPDTSPGGEYEWSEELQGFILSSFYIGYIITHVPGGILADKFGGKWTLSLGILSTAVFTVLTPWAIEWGGSTALIVLRILMGLGEGTTFPALSVLLSRWVPIGERGKLGALVLGGGQIGTILANSISGFLLHHFKWPVVFYLFGGLSVVWFLIFTFICYSTPSAHPFISEREREYLEQEINSSGPNENLAPTPWKAIFTSMPMIALICAQIGHDWGFYIMVSDLPKYMADVMQFSIKANGVYSSLPYVSMWTISISSGFVGDWLMVRSILNITNTRKLMTAIAAFGPAIFMVAASYAGCNRLAVVVLFTICMGLMGTYYAGMKLGPLDMSPNYAGTLMAITNGIGAITGVVAPYLVGVMTPNATLLEWRVVFWLAFIVLCGTAVIYCIWASGEVQYYNDPETLRQYEEERRLIACHYNETSSPSSNHQENNTPPANPSRQTIVPHSSSTHSMLSPIRSEDIENFLRPSWWNLTLNTMQYHWTKTLLIAELNHLILDLRGPHIFSIISITLKIMIPFLLCWLLSLVVQQLFQSLTNQGTLHPRQSAKLKLVLATYFPLIFSDFASCLMSCNDGNSWEMIFNCAISVMTNMHSNINLNSLKMQLNTSPSLSSFGTLVHELGSITNIITVYFENLLGEEVNFEMIT</sequence>
<dbReference type="Pfam" id="PF07690">
    <property type="entry name" value="MFS_1"/>
    <property type="match status" value="1"/>
</dbReference>
<accession>A0ABM3V6X8</accession>
<dbReference type="GeneID" id="101889974"/>
<feature type="transmembrane region" description="Helical" evidence="6">
    <location>
        <begin position="333"/>
        <end position="351"/>
    </location>
</feature>
<feature type="transmembrane region" description="Helical" evidence="6">
    <location>
        <begin position="388"/>
        <end position="411"/>
    </location>
</feature>
<feature type="transmembrane region" description="Helical" evidence="6">
    <location>
        <begin position="423"/>
        <end position="444"/>
    </location>
</feature>
<dbReference type="RefSeq" id="XP_058981529.1">
    <property type="nucleotide sequence ID" value="XM_059125546.1"/>
</dbReference>
<comment type="subcellular location">
    <subcellularLocation>
        <location evidence="1">Membrane</location>
        <topology evidence="1">Multi-pass membrane protein</topology>
    </subcellularLocation>
</comment>
<dbReference type="PANTHER" id="PTHR11662">
    <property type="entry name" value="SOLUTE CARRIER FAMILY 17"/>
    <property type="match status" value="1"/>
</dbReference>
<evidence type="ECO:0000259" key="8">
    <source>
        <dbReference type="PROSITE" id="PS50850"/>
    </source>
</evidence>
<feature type="transmembrane region" description="Helical" evidence="6">
    <location>
        <begin position="193"/>
        <end position="214"/>
    </location>
</feature>
<gene>
    <name evidence="10" type="primary">LOC101889974</name>
</gene>
<dbReference type="Gene3D" id="1.20.1250.20">
    <property type="entry name" value="MFS general substrate transporter like domains"/>
    <property type="match status" value="1"/>
</dbReference>
<evidence type="ECO:0000313" key="10">
    <source>
        <dbReference type="RefSeq" id="XP_058981529.1"/>
    </source>
</evidence>
<protein>
    <submittedName>
        <fullName evidence="10">Inorganic phosphate cotransporter</fullName>
    </submittedName>
</protein>
<dbReference type="PROSITE" id="PS50850">
    <property type="entry name" value="MFS"/>
    <property type="match status" value="1"/>
</dbReference>
<dbReference type="Proteomes" id="UP001652621">
    <property type="component" value="Unplaced"/>
</dbReference>
<dbReference type="PANTHER" id="PTHR11662:SF415">
    <property type="entry name" value="AT30085P-RELATED"/>
    <property type="match status" value="1"/>
</dbReference>
<keyword evidence="4 6" id="KW-0472">Membrane</keyword>
<reference evidence="10" key="1">
    <citation type="submission" date="2025-08" db="UniProtKB">
        <authorList>
            <consortium name="RefSeq"/>
        </authorList>
    </citation>
    <scope>IDENTIFICATION</scope>
    <source>
        <strain evidence="10">Aabys</strain>
        <tissue evidence="10">Whole body</tissue>
    </source>
</reference>
<proteinExistence type="predicted"/>
<dbReference type="SUPFAM" id="SSF103473">
    <property type="entry name" value="MFS general substrate transporter"/>
    <property type="match status" value="1"/>
</dbReference>
<dbReference type="InterPro" id="IPR036259">
    <property type="entry name" value="MFS_trans_sf"/>
</dbReference>
<dbReference type="InterPro" id="IPR011701">
    <property type="entry name" value="MFS"/>
</dbReference>
<feature type="chain" id="PRO_5045586865" evidence="7">
    <location>
        <begin position="19"/>
        <end position="698"/>
    </location>
</feature>
<evidence type="ECO:0000256" key="7">
    <source>
        <dbReference type="SAM" id="SignalP"/>
    </source>
</evidence>
<keyword evidence="7" id="KW-0732">Signal</keyword>
<dbReference type="InterPro" id="IPR050382">
    <property type="entry name" value="MFS_Na/Anion_cotransporter"/>
</dbReference>
<feature type="domain" description="Major facilitator superfamily (MFS) profile" evidence="8">
    <location>
        <begin position="6"/>
        <end position="448"/>
    </location>
</feature>
<keyword evidence="3 6" id="KW-1133">Transmembrane helix</keyword>
<dbReference type="CDD" id="cd17318">
    <property type="entry name" value="MFS_SLC17"/>
    <property type="match status" value="1"/>
</dbReference>
<feature type="transmembrane region" description="Helical" evidence="6">
    <location>
        <begin position="557"/>
        <end position="581"/>
    </location>
</feature>
<evidence type="ECO:0000256" key="5">
    <source>
        <dbReference type="SAM" id="MobiDB-lite"/>
    </source>
</evidence>
<feature type="region of interest" description="Disordered" evidence="5">
    <location>
        <begin position="474"/>
        <end position="507"/>
    </location>
</feature>
<feature type="transmembrane region" description="Helical" evidence="6">
    <location>
        <begin position="163"/>
        <end position="187"/>
    </location>
</feature>
<feature type="transmembrane region" description="Helical" evidence="6">
    <location>
        <begin position="296"/>
        <end position="321"/>
    </location>
</feature>
<evidence type="ECO:0000313" key="9">
    <source>
        <dbReference type="Proteomes" id="UP001652621"/>
    </source>
</evidence>
<evidence type="ECO:0000256" key="4">
    <source>
        <dbReference type="ARBA" id="ARBA00023136"/>
    </source>
</evidence>
<feature type="transmembrane region" description="Helical" evidence="6">
    <location>
        <begin position="357"/>
        <end position="376"/>
    </location>
</feature>
<feature type="transmembrane region" description="Helical" evidence="6">
    <location>
        <begin position="101"/>
        <end position="121"/>
    </location>
</feature>
<evidence type="ECO:0000256" key="6">
    <source>
        <dbReference type="SAM" id="Phobius"/>
    </source>
</evidence>
<organism evidence="9 10">
    <name type="scientific">Musca domestica</name>
    <name type="common">House fly</name>
    <dbReference type="NCBI Taxonomy" id="7370"/>
    <lineage>
        <taxon>Eukaryota</taxon>
        <taxon>Metazoa</taxon>
        <taxon>Ecdysozoa</taxon>
        <taxon>Arthropoda</taxon>
        <taxon>Hexapoda</taxon>
        <taxon>Insecta</taxon>
        <taxon>Pterygota</taxon>
        <taxon>Neoptera</taxon>
        <taxon>Endopterygota</taxon>
        <taxon>Diptera</taxon>
        <taxon>Brachycera</taxon>
        <taxon>Muscomorpha</taxon>
        <taxon>Muscoidea</taxon>
        <taxon>Muscidae</taxon>
        <taxon>Musca</taxon>
    </lineage>
</organism>
<evidence type="ECO:0000256" key="3">
    <source>
        <dbReference type="ARBA" id="ARBA00022989"/>
    </source>
</evidence>
<dbReference type="InterPro" id="IPR020846">
    <property type="entry name" value="MFS_dom"/>
</dbReference>
<feature type="transmembrane region" description="Helical" evidence="6">
    <location>
        <begin position="127"/>
        <end position="151"/>
    </location>
</feature>
<evidence type="ECO:0000256" key="2">
    <source>
        <dbReference type="ARBA" id="ARBA00022692"/>
    </source>
</evidence>
<name>A0ABM3V6X8_MUSDO</name>
<feature type="signal peptide" evidence="7">
    <location>
        <begin position="1"/>
        <end position="18"/>
    </location>
</feature>
<keyword evidence="2 6" id="KW-0812">Transmembrane</keyword>